<dbReference type="Pfam" id="PF00465">
    <property type="entry name" value="Fe-ADH"/>
    <property type="match status" value="1"/>
</dbReference>
<evidence type="ECO:0000256" key="1">
    <source>
        <dbReference type="ARBA" id="ARBA00007358"/>
    </source>
</evidence>
<dbReference type="InterPro" id="IPR056798">
    <property type="entry name" value="ADH_Fe_C"/>
</dbReference>
<dbReference type="Pfam" id="PF25137">
    <property type="entry name" value="ADH_Fe_C"/>
    <property type="match status" value="1"/>
</dbReference>
<dbReference type="InterPro" id="IPR001670">
    <property type="entry name" value="ADH_Fe/GldA"/>
</dbReference>
<gene>
    <name evidence="5" type="primary">yugJ</name>
    <name evidence="5" type="ORF">SPIROBIBN47_150098</name>
</gene>
<evidence type="ECO:0000313" key="5">
    <source>
        <dbReference type="EMBL" id="SLM10702.1"/>
    </source>
</evidence>
<keyword evidence="2 5" id="KW-0560">Oxidoreductase</keyword>
<sequence length="389" mass="42829">MDEFVFHNPTTIYFGKRYEAEVGRIAAQYGKRVLLHFGGGSAERTGLLPAIRKALTEAGISYFELGGVQPNPRLSLVYKGIELCRKNSVDLILAVGGGSAIDSAKAIAIGTVYEGDVWDFYTGKAFPTKALPVGTVLTIPAAGSEASPGSVITKEEGLLKRAVNADCIFPRFSILNPERAFTLPPAQIANGVTDIMCHLMERYFTNSKPVEFTDRLIEATLRTVIAAAPRVLANPTSYDDWAELMWAGTVAHNELLNTGRVGDWASHDIEHELSAIYDIAHGAGLAIVTPAWMKYTLKHDVARFAQYAVRVWGVEDNYFDPERVAREGIARLEVFWRSIGQKVRLSEIGIDDSRIAEMARKCTDDDAHTVGHFVPLRSKDIEAIYRLAL</sequence>
<dbReference type="SUPFAM" id="SSF56796">
    <property type="entry name" value="Dehydroquinate synthase-like"/>
    <property type="match status" value="1"/>
</dbReference>
<accession>A0A3P3XG31</accession>
<reference evidence="5" key="1">
    <citation type="submission" date="2017-02" db="EMBL/GenBank/DDBJ databases">
        <authorList>
            <person name="Regsiter A."/>
            <person name="William W."/>
        </authorList>
    </citation>
    <scope>NUCLEOTIDE SEQUENCE</scope>
    <source>
        <strain evidence="5">Bib</strain>
    </source>
</reference>
<dbReference type="FunFam" id="3.40.50.1970:FF:000003">
    <property type="entry name" value="Alcohol dehydrogenase, iron-containing"/>
    <property type="match status" value="1"/>
</dbReference>
<dbReference type="PANTHER" id="PTHR43633">
    <property type="entry name" value="ALCOHOL DEHYDROGENASE YQHD"/>
    <property type="match status" value="1"/>
</dbReference>
<proteinExistence type="inferred from homology"/>
<dbReference type="GO" id="GO:0005829">
    <property type="term" value="C:cytosol"/>
    <property type="evidence" value="ECO:0007669"/>
    <property type="project" value="TreeGrafter"/>
</dbReference>
<feature type="domain" description="Fe-containing alcohol dehydrogenase-like C-terminal" evidence="4">
    <location>
        <begin position="189"/>
        <end position="388"/>
    </location>
</feature>
<name>A0A3P3XG31_9SPIR</name>
<dbReference type="AlphaFoldDB" id="A0A3P3XG31"/>
<protein>
    <submittedName>
        <fullName evidence="5">Putative NADH-dependent butanol dehydrogenase 1</fullName>
        <ecNumber evidence="5">1.1.1.-</ecNumber>
    </submittedName>
</protein>
<dbReference type="EMBL" id="FWDM01000007">
    <property type="protein sequence ID" value="SLM10702.1"/>
    <property type="molecule type" value="Genomic_DNA"/>
</dbReference>
<comment type="similarity">
    <text evidence="1">Belongs to the iron-containing alcohol dehydrogenase family.</text>
</comment>
<dbReference type="PANTHER" id="PTHR43633:SF1">
    <property type="entry name" value="ALCOHOL DEHYDROGENASE YQHD"/>
    <property type="match status" value="1"/>
</dbReference>
<dbReference type="GO" id="GO:0046872">
    <property type="term" value="F:metal ion binding"/>
    <property type="evidence" value="ECO:0007669"/>
    <property type="project" value="InterPro"/>
</dbReference>
<organism evidence="5">
    <name type="scientific">uncultured spirochete</name>
    <dbReference type="NCBI Taxonomy" id="156406"/>
    <lineage>
        <taxon>Bacteria</taxon>
        <taxon>Pseudomonadati</taxon>
        <taxon>Spirochaetota</taxon>
        <taxon>Spirochaetia</taxon>
        <taxon>Spirochaetales</taxon>
        <taxon>environmental samples</taxon>
    </lineage>
</organism>
<dbReference type="GO" id="GO:0008106">
    <property type="term" value="F:alcohol dehydrogenase (NADP+) activity"/>
    <property type="evidence" value="ECO:0007669"/>
    <property type="project" value="TreeGrafter"/>
</dbReference>
<dbReference type="EC" id="1.1.1.-" evidence="5"/>
<dbReference type="InterPro" id="IPR018211">
    <property type="entry name" value="ADH_Fe_CS"/>
</dbReference>
<evidence type="ECO:0000256" key="2">
    <source>
        <dbReference type="ARBA" id="ARBA00023002"/>
    </source>
</evidence>
<dbReference type="GO" id="GO:1990002">
    <property type="term" value="F:methylglyoxal reductase (NADPH) (acetol producing) activity"/>
    <property type="evidence" value="ECO:0007669"/>
    <property type="project" value="TreeGrafter"/>
</dbReference>
<evidence type="ECO:0000259" key="4">
    <source>
        <dbReference type="Pfam" id="PF25137"/>
    </source>
</evidence>
<dbReference type="GO" id="GO:1990362">
    <property type="term" value="F:butanol dehydrogenase (NAD+) activity"/>
    <property type="evidence" value="ECO:0007669"/>
    <property type="project" value="InterPro"/>
</dbReference>
<dbReference type="InterPro" id="IPR044731">
    <property type="entry name" value="BDH-like"/>
</dbReference>
<dbReference type="CDD" id="cd08187">
    <property type="entry name" value="BDH"/>
    <property type="match status" value="1"/>
</dbReference>
<feature type="domain" description="Alcohol dehydrogenase iron-type/glycerol dehydrogenase GldA" evidence="3">
    <location>
        <begin position="9"/>
        <end position="177"/>
    </location>
</feature>
<dbReference type="PROSITE" id="PS00060">
    <property type="entry name" value="ADH_IRON_2"/>
    <property type="match status" value="1"/>
</dbReference>
<evidence type="ECO:0000259" key="3">
    <source>
        <dbReference type="Pfam" id="PF00465"/>
    </source>
</evidence>
<dbReference type="Gene3D" id="3.40.50.1970">
    <property type="match status" value="1"/>
</dbReference>
<dbReference type="Gene3D" id="1.20.1090.10">
    <property type="entry name" value="Dehydroquinate synthase-like - alpha domain"/>
    <property type="match status" value="1"/>
</dbReference>